<comment type="caution">
    <text evidence="1">The sequence shown here is derived from an EMBL/GenBank/DDBJ whole genome shotgun (WGS) entry which is preliminary data.</text>
</comment>
<gene>
    <name evidence="1" type="ORF">EDC63_101206</name>
</gene>
<organism evidence="1 2">
    <name type="scientific">Sulfurirhabdus autotrophica</name>
    <dbReference type="NCBI Taxonomy" id="1706046"/>
    <lineage>
        <taxon>Bacteria</taxon>
        <taxon>Pseudomonadati</taxon>
        <taxon>Pseudomonadota</taxon>
        <taxon>Betaproteobacteria</taxon>
        <taxon>Nitrosomonadales</taxon>
        <taxon>Sulfuricellaceae</taxon>
        <taxon>Sulfurirhabdus</taxon>
    </lineage>
</organism>
<dbReference type="OrthoDB" id="5295943at2"/>
<proteinExistence type="predicted"/>
<dbReference type="EMBL" id="SMCO01000001">
    <property type="protein sequence ID" value="TCV90236.1"/>
    <property type="molecule type" value="Genomic_DNA"/>
</dbReference>
<sequence length="143" mass="16371">MIIYKLICENDHQFEGWFTSNEEFEKQHTQDKLSCPVCGDEGVTVLHSDSLIDSDMHQESDLENASQNNRLSSHQVFQHLIGYVTQDAEDFGNAIIKKIRDFHSQQTRARSKVGNATLKGVKDSTEESIEIFVNSSKMREKLH</sequence>
<keyword evidence="2" id="KW-1185">Reference proteome</keyword>
<dbReference type="Pfam" id="PF06676">
    <property type="entry name" value="DUF1178"/>
    <property type="match status" value="1"/>
</dbReference>
<evidence type="ECO:0008006" key="3">
    <source>
        <dbReference type="Google" id="ProtNLM"/>
    </source>
</evidence>
<accession>A0A4R3YDV5</accession>
<dbReference type="AlphaFoldDB" id="A0A4R3YDV5"/>
<protein>
    <recommendedName>
        <fullName evidence="3">DUF1178 family protein</fullName>
    </recommendedName>
</protein>
<dbReference type="InterPro" id="IPR009562">
    <property type="entry name" value="DUF1178"/>
</dbReference>
<name>A0A4R3YDV5_9PROT</name>
<reference evidence="1 2" key="1">
    <citation type="submission" date="2019-03" db="EMBL/GenBank/DDBJ databases">
        <title>Genomic Encyclopedia of Type Strains, Phase IV (KMG-IV): sequencing the most valuable type-strain genomes for metagenomic binning, comparative biology and taxonomic classification.</title>
        <authorList>
            <person name="Goeker M."/>
        </authorList>
    </citation>
    <scope>NUCLEOTIDE SEQUENCE [LARGE SCALE GENOMIC DNA]</scope>
    <source>
        <strain evidence="1 2">DSM 100309</strain>
    </source>
</reference>
<evidence type="ECO:0000313" key="2">
    <source>
        <dbReference type="Proteomes" id="UP000295367"/>
    </source>
</evidence>
<evidence type="ECO:0000313" key="1">
    <source>
        <dbReference type="EMBL" id="TCV90236.1"/>
    </source>
</evidence>
<dbReference type="RefSeq" id="WP_124947797.1">
    <property type="nucleotide sequence ID" value="NZ_BHVT01000073.1"/>
</dbReference>
<dbReference type="Proteomes" id="UP000295367">
    <property type="component" value="Unassembled WGS sequence"/>
</dbReference>